<dbReference type="RefSeq" id="WP_168968102.1">
    <property type="nucleotide sequence ID" value="NZ_CP051651.1"/>
</dbReference>
<name>A0A7Z2V7K5_XANCA</name>
<reference evidence="1 2" key="2">
    <citation type="submission" date="2020-04" db="EMBL/GenBank/DDBJ databases">
        <authorList>
            <person name="Fomenkov A."/>
            <person name="Anton B.P."/>
            <person name="Roberts R.J."/>
        </authorList>
    </citation>
    <scope>NUCLEOTIDE SEQUENCE [LARGE SCALE GENOMIC DNA]</scope>
    <source>
        <strain evidence="1 2">NEB122</strain>
    </source>
</reference>
<dbReference type="Proteomes" id="UP000503498">
    <property type="component" value="Chromosome"/>
</dbReference>
<organism evidence="1 2">
    <name type="scientific">Xanthomonas campestris pv. badrii</name>
    <dbReference type="NCBI Taxonomy" id="149696"/>
    <lineage>
        <taxon>Bacteria</taxon>
        <taxon>Pseudomonadati</taxon>
        <taxon>Pseudomonadota</taxon>
        <taxon>Gammaproteobacteria</taxon>
        <taxon>Lysobacterales</taxon>
        <taxon>Lysobacteraceae</taxon>
        <taxon>Xanthomonas</taxon>
    </lineage>
</organism>
<dbReference type="AlphaFoldDB" id="A0A7Z2V7K5"/>
<evidence type="ECO:0000313" key="2">
    <source>
        <dbReference type="Proteomes" id="UP000503498"/>
    </source>
</evidence>
<sequence length="141" mass="15839">MSKHQLLQPYFPLRAAQRVAVSIGRSHYLLHLLLDTGQPLTAPFKAAACSKKSFMEAVSTLCQRSENTGFFCGRESISPFSNASRKRRRTRLSDQSICFRQLTGIIHKLIDDKDNSLKSIIRTSTFGAIGNTPVTEALRRR</sequence>
<evidence type="ECO:0000313" key="1">
    <source>
        <dbReference type="EMBL" id="QJD66262.1"/>
    </source>
</evidence>
<reference evidence="1 2" key="1">
    <citation type="submission" date="2020-04" db="EMBL/GenBank/DDBJ databases">
        <title>Genome-Wide Identification of 5-Methylcytosine Sites in Bacterial Genomes By High-Throughput Sequencing of MspJI Restriction Fragments.</title>
        <authorList>
            <person name="Wu V."/>
        </authorList>
    </citation>
    <scope>NUCLEOTIDE SEQUENCE [LARGE SCALE GENOMIC DNA]</scope>
    <source>
        <strain evidence="1 2">NEB122</strain>
    </source>
</reference>
<proteinExistence type="predicted"/>
<dbReference type="EMBL" id="CP051651">
    <property type="protein sequence ID" value="QJD66262.1"/>
    <property type="molecule type" value="Genomic_DNA"/>
</dbReference>
<gene>
    <name evidence="1" type="ORF">HG421_05805</name>
</gene>
<accession>A0A7Z2V7K5</accession>
<protein>
    <submittedName>
        <fullName evidence="1">Uncharacterized protein</fullName>
    </submittedName>
</protein>